<dbReference type="Proteomes" id="UP001346149">
    <property type="component" value="Unassembled WGS sequence"/>
</dbReference>
<organism evidence="1 2">
    <name type="scientific">Trapa natans</name>
    <name type="common">Water chestnut</name>
    <dbReference type="NCBI Taxonomy" id="22666"/>
    <lineage>
        <taxon>Eukaryota</taxon>
        <taxon>Viridiplantae</taxon>
        <taxon>Streptophyta</taxon>
        <taxon>Embryophyta</taxon>
        <taxon>Tracheophyta</taxon>
        <taxon>Spermatophyta</taxon>
        <taxon>Magnoliopsida</taxon>
        <taxon>eudicotyledons</taxon>
        <taxon>Gunneridae</taxon>
        <taxon>Pentapetalae</taxon>
        <taxon>rosids</taxon>
        <taxon>malvids</taxon>
        <taxon>Myrtales</taxon>
        <taxon>Lythraceae</taxon>
        <taxon>Trapa</taxon>
    </lineage>
</organism>
<gene>
    <name evidence="1" type="ORF">SAY86_003298</name>
</gene>
<evidence type="ECO:0000313" key="1">
    <source>
        <dbReference type="EMBL" id="KAK4803481.1"/>
    </source>
</evidence>
<protein>
    <submittedName>
        <fullName evidence="1">Uncharacterized protein</fullName>
    </submittedName>
</protein>
<dbReference type="AlphaFoldDB" id="A0AAN7N1G0"/>
<name>A0AAN7N1G0_TRANT</name>
<dbReference type="EMBL" id="JAXQNO010000001">
    <property type="protein sequence ID" value="KAK4803481.1"/>
    <property type="molecule type" value="Genomic_DNA"/>
</dbReference>
<reference evidence="1 2" key="1">
    <citation type="journal article" date="2023" name="Hortic Res">
        <title>Pangenome of water caltrop reveals structural variations and asymmetric subgenome divergence after allopolyploidization.</title>
        <authorList>
            <person name="Zhang X."/>
            <person name="Chen Y."/>
            <person name="Wang L."/>
            <person name="Yuan Y."/>
            <person name="Fang M."/>
            <person name="Shi L."/>
            <person name="Lu R."/>
            <person name="Comes H.P."/>
            <person name="Ma Y."/>
            <person name="Chen Y."/>
            <person name="Huang G."/>
            <person name="Zhou Y."/>
            <person name="Zheng Z."/>
            <person name="Qiu Y."/>
        </authorList>
    </citation>
    <scope>NUCLEOTIDE SEQUENCE [LARGE SCALE GENOMIC DNA]</scope>
    <source>
        <strain evidence="1">F231</strain>
    </source>
</reference>
<sequence>MVRALIHLGLGNPVENASCPVLVLKGLLELEAAIFIPLALQALITCVMIPPPNFVCSSTLVN</sequence>
<evidence type="ECO:0000313" key="2">
    <source>
        <dbReference type="Proteomes" id="UP001346149"/>
    </source>
</evidence>
<comment type="caution">
    <text evidence="1">The sequence shown here is derived from an EMBL/GenBank/DDBJ whole genome shotgun (WGS) entry which is preliminary data.</text>
</comment>
<accession>A0AAN7N1G0</accession>
<keyword evidence="2" id="KW-1185">Reference proteome</keyword>
<proteinExistence type="predicted"/>